<dbReference type="FunFam" id="3.30.559.10:FF:000004">
    <property type="entry name" value="Acetyltransferase component of pyruvate dehydrogenase complex"/>
    <property type="match status" value="1"/>
</dbReference>
<keyword evidence="5 9" id="KW-0450">Lipoyl</keyword>
<evidence type="ECO:0000259" key="11">
    <source>
        <dbReference type="PROSITE" id="PS51826"/>
    </source>
</evidence>
<dbReference type="Pfam" id="PF02817">
    <property type="entry name" value="E3_binding"/>
    <property type="match status" value="1"/>
</dbReference>
<gene>
    <name evidence="12" type="ORF">D9V76_01075</name>
</gene>
<dbReference type="SUPFAM" id="SSF52777">
    <property type="entry name" value="CoA-dependent acyltransferases"/>
    <property type="match status" value="1"/>
</dbReference>
<dbReference type="GO" id="GO:0005737">
    <property type="term" value="C:cytoplasm"/>
    <property type="evidence" value="ECO:0007669"/>
    <property type="project" value="TreeGrafter"/>
</dbReference>
<evidence type="ECO:0000313" key="12">
    <source>
        <dbReference type="EMBL" id="QCI25226.1"/>
    </source>
</evidence>
<reference evidence="12 13" key="2">
    <citation type="submission" date="2019-05" db="EMBL/GenBank/DDBJ databases">
        <title>Genome evolution of the obligate endosymbiont Buchnera aphidicola.</title>
        <authorList>
            <person name="Moran N.A."/>
        </authorList>
    </citation>
    <scope>NUCLEOTIDE SEQUENCE [LARGE SCALE GENOMIC DNA]</scope>
    <source>
        <strain evidence="12 13">Rpa</strain>
    </source>
</reference>
<dbReference type="Gene3D" id="3.30.559.10">
    <property type="entry name" value="Chloramphenicol acetyltransferase-like domain"/>
    <property type="match status" value="1"/>
</dbReference>
<dbReference type="InterPro" id="IPR011053">
    <property type="entry name" value="Single_hybrid_motif"/>
</dbReference>
<evidence type="ECO:0000256" key="4">
    <source>
        <dbReference type="ARBA" id="ARBA00022679"/>
    </source>
</evidence>
<evidence type="ECO:0000256" key="5">
    <source>
        <dbReference type="ARBA" id="ARBA00022823"/>
    </source>
</evidence>
<keyword evidence="6 9" id="KW-0012">Acyltransferase</keyword>
<comment type="function">
    <text evidence="7">The pyruvate dehydrogenase complex catalyzes the overall conversion of pyruvate to acetyl-CoA and CO(2). It contains multiple copies of three enzymatic components: pyruvate dehydrogenase (E1), dihydrolipoamide acetyltransferase (E2) and lipoamide dehydrogenase (E3).</text>
</comment>
<protein>
    <recommendedName>
        <fullName evidence="9">Dihydrolipoamide acetyltransferase component of pyruvate dehydrogenase complex</fullName>
        <ecNumber evidence="9">2.3.1.-</ecNumber>
    </recommendedName>
</protein>
<evidence type="ECO:0000313" key="13">
    <source>
        <dbReference type="Proteomes" id="UP000298688"/>
    </source>
</evidence>
<dbReference type="PANTHER" id="PTHR43178:SF2">
    <property type="entry name" value="DIHYDROLIPOYLLYSINE-RESIDUE ACETYLTRANSFERASE COMPONENT OF PYRUVATE DEHYDROGENASE COMPLEX"/>
    <property type="match status" value="1"/>
</dbReference>
<dbReference type="Pfam" id="PF00364">
    <property type="entry name" value="Biotin_lipoyl"/>
    <property type="match status" value="1"/>
</dbReference>
<dbReference type="GO" id="GO:0004742">
    <property type="term" value="F:dihydrolipoyllysine-residue acetyltransferase activity"/>
    <property type="evidence" value="ECO:0007669"/>
    <property type="project" value="UniProtKB-EC"/>
</dbReference>
<organism evidence="12 13">
    <name type="scientific">Buchnera aphidicola subsp. Rhopalosiphum padi</name>
    <dbReference type="NCBI Taxonomy" id="98793"/>
    <lineage>
        <taxon>Bacteria</taxon>
        <taxon>Pseudomonadati</taxon>
        <taxon>Pseudomonadota</taxon>
        <taxon>Gammaproteobacteria</taxon>
        <taxon>Enterobacterales</taxon>
        <taxon>Erwiniaceae</taxon>
        <taxon>Buchnera</taxon>
    </lineage>
</organism>
<sequence length="402" mass="45419">MPDIGLDEVEVTEVLVKVGEEIELDQALITVEGDKASMEIPAPISGIVKDIIIKIGEKVTTSSVIMIFKSNDLNSIKNKKDFNYIKTEKKLSDNVLEEKDIKKNVLIHATPVIRRLARYLNIDLKNIIPSGPKNRILKEDIELYIKKNNALKKNSFNIDENNIEGFHKNPFKEISITNIQKIVGKNLHQNWINIPHVTQFDEVNITLLEEFRQKYNSQKKQKNNVFSNITILPFIIKTVAYALLEFPIFNSSLSSNKKTIFLKKYVNVGIAVDVEHGLFVPVLKNVDKKNIENLSSELIFLSNKARENKLNESDMKDGCFTISNLGGIGGSWFSPIINSPEVAILGVSKATIKPLWNGKEFIPSLMLPLSLSYDHRVINGADAARFLTFIGKLLSDIRFLIM</sequence>
<evidence type="ECO:0000259" key="10">
    <source>
        <dbReference type="PROSITE" id="PS50968"/>
    </source>
</evidence>
<dbReference type="InterPro" id="IPR004167">
    <property type="entry name" value="PSBD"/>
</dbReference>
<feature type="domain" description="Lipoyl-binding" evidence="10">
    <location>
        <begin position="1"/>
        <end position="69"/>
    </location>
</feature>
<proteinExistence type="inferred from homology"/>
<dbReference type="PROSITE" id="PS51826">
    <property type="entry name" value="PSBD"/>
    <property type="match status" value="1"/>
</dbReference>
<dbReference type="CDD" id="cd06849">
    <property type="entry name" value="lipoyl_domain"/>
    <property type="match status" value="1"/>
</dbReference>
<comment type="catalytic activity">
    <reaction evidence="8">
        <text>N(6)-[(R)-dihydrolipoyl]-L-lysyl-[protein] + acetyl-CoA = N(6)-[(R)-S(8)-acetyldihydrolipoyl]-L-lysyl-[protein] + CoA</text>
        <dbReference type="Rhea" id="RHEA:17017"/>
        <dbReference type="Rhea" id="RHEA-COMP:10475"/>
        <dbReference type="Rhea" id="RHEA-COMP:10478"/>
        <dbReference type="ChEBI" id="CHEBI:57287"/>
        <dbReference type="ChEBI" id="CHEBI:57288"/>
        <dbReference type="ChEBI" id="CHEBI:83100"/>
        <dbReference type="ChEBI" id="CHEBI:83111"/>
        <dbReference type="EC" id="2.3.1.12"/>
    </reaction>
</comment>
<accession>A0A4D6Y668</accession>
<dbReference type="SUPFAM" id="SSF47005">
    <property type="entry name" value="Peripheral subunit-binding domain of 2-oxo acid dehydrogenase complex"/>
    <property type="match status" value="1"/>
</dbReference>
<evidence type="ECO:0000256" key="9">
    <source>
        <dbReference type="RuleBase" id="RU003423"/>
    </source>
</evidence>
<dbReference type="InterPro" id="IPR001078">
    <property type="entry name" value="2-oxoacid_DH_actylTfrase"/>
</dbReference>
<dbReference type="PROSITE" id="PS00189">
    <property type="entry name" value="LIPOYL"/>
    <property type="match status" value="1"/>
</dbReference>
<keyword evidence="4 9" id="KW-0808">Transferase</keyword>
<dbReference type="OrthoDB" id="9805770at2"/>
<evidence type="ECO:0000256" key="3">
    <source>
        <dbReference type="ARBA" id="ARBA00011484"/>
    </source>
</evidence>
<dbReference type="EC" id="2.3.1.-" evidence="9"/>
<dbReference type="GO" id="GO:0031405">
    <property type="term" value="F:lipoic acid binding"/>
    <property type="evidence" value="ECO:0007669"/>
    <property type="project" value="TreeGrafter"/>
</dbReference>
<dbReference type="EMBL" id="CP034858">
    <property type="protein sequence ID" value="QCI25226.1"/>
    <property type="molecule type" value="Genomic_DNA"/>
</dbReference>
<dbReference type="Pfam" id="PF00198">
    <property type="entry name" value="2-oxoacid_dh"/>
    <property type="match status" value="1"/>
</dbReference>
<dbReference type="InterPro" id="IPR050743">
    <property type="entry name" value="2-oxoacid_DH_E2_comp"/>
</dbReference>
<dbReference type="InterPro" id="IPR000089">
    <property type="entry name" value="Biotin_lipoyl"/>
</dbReference>
<dbReference type="Proteomes" id="UP000298688">
    <property type="component" value="Chromosome"/>
</dbReference>
<dbReference type="PANTHER" id="PTHR43178">
    <property type="entry name" value="DIHYDROLIPOAMIDE ACETYLTRANSFERASE COMPONENT OF PYRUVATE DEHYDROGENASE COMPLEX"/>
    <property type="match status" value="1"/>
</dbReference>
<comment type="subunit">
    <text evidence="3">Forms a 24-polypeptide structural core with octahedral symmetry.</text>
</comment>
<evidence type="ECO:0000256" key="7">
    <source>
        <dbReference type="ARBA" id="ARBA00025211"/>
    </source>
</evidence>
<evidence type="ECO:0000256" key="1">
    <source>
        <dbReference type="ARBA" id="ARBA00001938"/>
    </source>
</evidence>
<reference evidence="12 13" key="1">
    <citation type="submission" date="2018-12" db="EMBL/GenBank/DDBJ databases">
        <authorList>
            <person name="Chong R.A."/>
        </authorList>
    </citation>
    <scope>NUCLEOTIDE SEQUENCE [LARGE SCALE GENOMIC DNA]</scope>
    <source>
        <strain evidence="12 13">Rpa</strain>
    </source>
</reference>
<dbReference type="AlphaFoldDB" id="A0A4D6Y668"/>
<dbReference type="Gene3D" id="2.40.50.100">
    <property type="match status" value="1"/>
</dbReference>
<evidence type="ECO:0000256" key="8">
    <source>
        <dbReference type="ARBA" id="ARBA00048370"/>
    </source>
</evidence>
<dbReference type="GO" id="GO:0006086">
    <property type="term" value="P:pyruvate decarboxylation to acetyl-CoA"/>
    <property type="evidence" value="ECO:0007669"/>
    <property type="project" value="TreeGrafter"/>
</dbReference>
<evidence type="ECO:0000256" key="6">
    <source>
        <dbReference type="ARBA" id="ARBA00023315"/>
    </source>
</evidence>
<dbReference type="InterPro" id="IPR036625">
    <property type="entry name" value="E3-bd_dom_sf"/>
</dbReference>
<comment type="cofactor">
    <cofactor evidence="1 9">
        <name>(R)-lipoate</name>
        <dbReference type="ChEBI" id="CHEBI:83088"/>
    </cofactor>
</comment>
<dbReference type="SUPFAM" id="SSF51230">
    <property type="entry name" value="Single hybrid motif"/>
    <property type="match status" value="1"/>
</dbReference>
<dbReference type="PROSITE" id="PS50968">
    <property type="entry name" value="BIOTINYL_LIPOYL"/>
    <property type="match status" value="1"/>
</dbReference>
<evidence type="ECO:0000256" key="2">
    <source>
        <dbReference type="ARBA" id="ARBA00007317"/>
    </source>
</evidence>
<dbReference type="Gene3D" id="4.10.320.10">
    <property type="entry name" value="E3-binding domain"/>
    <property type="match status" value="1"/>
</dbReference>
<comment type="similarity">
    <text evidence="2 9">Belongs to the 2-oxoacid dehydrogenase family.</text>
</comment>
<name>A0A4D6Y668_BUCRP</name>
<feature type="domain" description="Peripheral subunit-binding (PSBD)" evidence="11">
    <location>
        <begin position="108"/>
        <end position="145"/>
    </location>
</feature>
<dbReference type="InterPro" id="IPR003016">
    <property type="entry name" value="2-oxoA_DH_lipoyl-BS"/>
</dbReference>
<dbReference type="InterPro" id="IPR023213">
    <property type="entry name" value="CAT-like_dom_sf"/>
</dbReference>